<keyword evidence="1 2" id="KW-0238">DNA-binding</keyword>
<feature type="domain" description="OmpR/PhoB-type" evidence="3">
    <location>
        <begin position="138"/>
        <end position="239"/>
    </location>
</feature>
<evidence type="ECO:0000259" key="3">
    <source>
        <dbReference type="PROSITE" id="PS51755"/>
    </source>
</evidence>
<dbReference type="InterPro" id="IPR036388">
    <property type="entry name" value="WH-like_DNA-bd_sf"/>
</dbReference>
<dbReference type="SUPFAM" id="SSF46894">
    <property type="entry name" value="C-terminal effector domain of the bipartite response regulators"/>
    <property type="match status" value="1"/>
</dbReference>
<sequence>MNLAINIIGSHSTFEKVKAAFGEGPRRLHRGTELLGRAGIVPSVTYIEAVASEKDLAIAPDGLTIIVVDGGDSALLARLSHLRKKAGLTVPVIGIASSEANLQSMAQHSRGVADWLFPDFSPAELAFRLLALATGCQRSVHRLPCGEITLERERRAISLNGRSVRLSPTEVALAEFFLTRSSRVISLAELVAFFNESGKSSAMNNIRVAIYQLRLKLEELSNFRLTLVTLYRQGYSLRQARPAPASLAA</sequence>
<reference evidence="4 5" key="1">
    <citation type="submission" date="2022-08" db="EMBL/GenBank/DDBJ databases">
        <title>Reclassification of Massilia species as members of the genera Telluria, Duganella, Pseudoduganella, Mokoshia gen. nov. and Zemynaea gen. nov. using orthogonal and non-orthogonal genome-based approaches.</title>
        <authorList>
            <person name="Bowman J.P."/>
        </authorList>
    </citation>
    <scope>NUCLEOTIDE SEQUENCE [LARGE SCALE GENOMIC DNA]</scope>
    <source>
        <strain evidence="4 5">JCM 31607</strain>
    </source>
</reference>
<name>A0ABT2BLV1_9BURK</name>
<evidence type="ECO:0000313" key="5">
    <source>
        <dbReference type="Proteomes" id="UP001205861"/>
    </source>
</evidence>
<comment type="caution">
    <text evidence="4">The sequence shown here is derived from an EMBL/GenBank/DDBJ whole genome shotgun (WGS) entry which is preliminary data.</text>
</comment>
<evidence type="ECO:0000256" key="2">
    <source>
        <dbReference type="PROSITE-ProRule" id="PRU01091"/>
    </source>
</evidence>
<accession>A0ABT2BLV1</accession>
<keyword evidence="5" id="KW-1185">Reference proteome</keyword>
<dbReference type="EMBL" id="JANUGV010000004">
    <property type="protein sequence ID" value="MCS0609482.1"/>
    <property type="molecule type" value="Genomic_DNA"/>
</dbReference>
<organism evidence="4 5">
    <name type="scientific">Massilia solisilvae</name>
    <dbReference type="NCBI Taxonomy" id="1811225"/>
    <lineage>
        <taxon>Bacteria</taxon>
        <taxon>Pseudomonadati</taxon>
        <taxon>Pseudomonadota</taxon>
        <taxon>Betaproteobacteria</taxon>
        <taxon>Burkholderiales</taxon>
        <taxon>Oxalobacteraceae</taxon>
        <taxon>Telluria group</taxon>
        <taxon>Massilia</taxon>
    </lineage>
</organism>
<evidence type="ECO:0000256" key="1">
    <source>
        <dbReference type="ARBA" id="ARBA00023125"/>
    </source>
</evidence>
<dbReference type="RefSeq" id="WP_258857136.1">
    <property type="nucleotide sequence ID" value="NZ_JANUGV010000004.1"/>
</dbReference>
<protein>
    <submittedName>
        <fullName evidence="4">Winged helix-turn-helix domain-containing protein</fullName>
    </submittedName>
</protein>
<dbReference type="Gene3D" id="1.10.10.10">
    <property type="entry name" value="Winged helix-like DNA-binding domain superfamily/Winged helix DNA-binding domain"/>
    <property type="match status" value="1"/>
</dbReference>
<feature type="DNA-binding region" description="OmpR/PhoB-type" evidence="2">
    <location>
        <begin position="138"/>
        <end position="239"/>
    </location>
</feature>
<dbReference type="Proteomes" id="UP001205861">
    <property type="component" value="Unassembled WGS sequence"/>
</dbReference>
<evidence type="ECO:0000313" key="4">
    <source>
        <dbReference type="EMBL" id="MCS0609482.1"/>
    </source>
</evidence>
<gene>
    <name evidence="4" type="ORF">NX773_15030</name>
</gene>
<dbReference type="PROSITE" id="PS51755">
    <property type="entry name" value="OMPR_PHOB"/>
    <property type="match status" value="1"/>
</dbReference>
<dbReference type="CDD" id="cd00383">
    <property type="entry name" value="trans_reg_C"/>
    <property type="match status" value="1"/>
</dbReference>
<dbReference type="Pfam" id="PF00486">
    <property type="entry name" value="Trans_reg_C"/>
    <property type="match status" value="1"/>
</dbReference>
<dbReference type="InterPro" id="IPR001867">
    <property type="entry name" value="OmpR/PhoB-type_DNA-bd"/>
</dbReference>
<proteinExistence type="predicted"/>
<dbReference type="SMART" id="SM00862">
    <property type="entry name" value="Trans_reg_C"/>
    <property type="match status" value="1"/>
</dbReference>
<dbReference type="InterPro" id="IPR016032">
    <property type="entry name" value="Sig_transdc_resp-reg_C-effctor"/>
</dbReference>